<dbReference type="Proteomes" id="UP000827986">
    <property type="component" value="Unassembled WGS sequence"/>
</dbReference>
<keyword evidence="3" id="KW-1185">Reference proteome</keyword>
<feature type="transmembrane region" description="Helical" evidence="1">
    <location>
        <begin position="20"/>
        <end position="43"/>
    </location>
</feature>
<accession>A0A9D3XEM8</accession>
<dbReference type="EMBL" id="JAHDVG010000470">
    <property type="protein sequence ID" value="KAH1180144.1"/>
    <property type="molecule type" value="Genomic_DNA"/>
</dbReference>
<organism evidence="2 3">
    <name type="scientific">Mauremys mutica</name>
    <name type="common">yellowpond turtle</name>
    <dbReference type="NCBI Taxonomy" id="74926"/>
    <lineage>
        <taxon>Eukaryota</taxon>
        <taxon>Metazoa</taxon>
        <taxon>Chordata</taxon>
        <taxon>Craniata</taxon>
        <taxon>Vertebrata</taxon>
        <taxon>Euteleostomi</taxon>
        <taxon>Archelosauria</taxon>
        <taxon>Testudinata</taxon>
        <taxon>Testudines</taxon>
        <taxon>Cryptodira</taxon>
        <taxon>Durocryptodira</taxon>
        <taxon>Testudinoidea</taxon>
        <taxon>Geoemydidae</taxon>
        <taxon>Geoemydinae</taxon>
        <taxon>Mauremys</taxon>
    </lineage>
</organism>
<comment type="caution">
    <text evidence="2">The sequence shown here is derived from an EMBL/GenBank/DDBJ whole genome shotgun (WGS) entry which is preliminary data.</text>
</comment>
<gene>
    <name evidence="2" type="ORF">KIL84_008980</name>
</gene>
<dbReference type="AlphaFoldDB" id="A0A9D3XEM8"/>
<evidence type="ECO:0000313" key="2">
    <source>
        <dbReference type="EMBL" id="KAH1180144.1"/>
    </source>
</evidence>
<protein>
    <submittedName>
        <fullName evidence="2">Uncharacterized protein</fullName>
    </submittedName>
</protein>
<proteinExistence type="predicted"/>
<keyword evidence="1" id="KW-1133">Transmembrane helix</keyword>
<reference evidence="2" key="1">
    <citation type="submission" date="2021-09" db="EMBL/GenBank/DDBJ databases">
        <title>The genome of Mauremys mutica provides insights into the evolution of semi-aquatic lifestyle.</title>
        <authorList>
            <person name="Gong S."/>
            <person name="Gao Y."/>
        </authorList>
    </citation>
    <scope>NUCLEOTIDE SEQUENCE</scope>
    <source>
        <strain evidence="2">MM-2020</strain>
        <tissue evidence="2">Muscle</tissue>
    </source>
</reference>
<evidence type="ECO:0000256" key="1">
    <source>
        <dbReference type="SAM" id="Phobius"/>
    </source>
</evidence>
<evidence type="ECO:0000313" key="3">
    <source>
        <dbReference type="Proteomes" id="UP000827986"/>
    </source>
</evidence>
<keyword evidence="1" id="KW-0472">Membrane</keyword>
<sequence length="147" mass="17244">MTSPPSPSPAVTVRQVDMDFLYVCTVLLPHYLPCYKVSLWLVLSRLAMKIDVYSLYQQKIGFVKTFKPCLYNLLQGGFLQICETKGSVLFSVQECNSYSHQWELEYIPRRERNPYCFHVFLGFFWTSYENLRELCSECKCLVYFGSL</sequence>
<keyword evidence="1" id="KW-0812">Transmembrane</keyword>
<name>A0A9D3XEM8_9SAUR</name>